<organism evidence="3 4">
    <name type="scientific">Shiella aurantiaca</name>
    <dbReference type="NCBI Taxonomy" id="3058365"/>
    <lineage>
        <taxon>Bacteria</taxon>
        <taxon>Pseudomonadati</taxon>
        <taxon>Bacteroidota</taxon>
        <taxon>Cytophagia</taxon>
        <taxon>Cytophagales</taxon>
        <taxon>Shiellaceae</taxon>
        <taxon>Shiella</taxon>
    </lineage>
</organism>
<feature type="compositionally biased region" description="Basic and acidic residues" evidence="1">
    <location>
        <begin position="924"/>
        <end position="973"/>
    </location>
</feature>
<evidence type="ECO:0000259" key="2">
    <source>
        <dbReference type="Pfam" id="PF05170"/>
    </source>
</evidence>
<accession>A0ABT8F5Q7</accession>
<proteinExistence type="predicted"/>
<protein>
    <submittedName>
        <fullName evidence="3">AsmA-like C-terminal region-containing protein</fullName>
    </submittedName>
</protein>
<dbReference type="RefSeq" id="WP_320004110.1">
    <property type="nucleotide sequence ID" value="NZ_JAUHJS010000004.1"/>
</dbReference>
<dbReference type="Proteomes" id="UP001168552">
    <property type="component" value="Unassembled WGS sequence"/>
</dbReference>
<feature type="domain" description="AsmA" evidence="2">
    <location>
        <begin position="3"/>
        <end position="176"/>
    </location>
</feature>
<dbReference type="InterPro" id="IPR007844">
    <property type="entry name" value="AsmA"/>
</dbReference>
<dbReference type="EMBL" id="JAUHJS010000004">
    <property type="protein sequence ID" value="MDN4165579.1"/>
    <property type="molecule type" value="Genomic_DNA"/>
</dbReference>
<gene>
    <name evidence="3" type="ORF">QWY31_08705</name>
</gene>
<dbReference type="InterPro" id="IPR052894">
    <property type="entry name" value="AsmA-related"/>
</dbReference>
<dbReference type="Pfam" id="PF05170">
    <property type="entry name" value="AsmA"/>
    <property type="match status" value="1"/>
</dbReference>
<keyword evidence="4" id="KW-1185">Reference proteome</keyword>
<evidence type="ECO:0000313" key="4">
    <source>
        <dbReference type="Proteomes" id="UP001168552"/>
    </source>
</evidence>
<evidence type="ECO:0000256" key="1">
    <source>
        <dbReference type="SAM" id="MobiDB-lite"/>
    </source>
</evidence>
<sequence>MKKVLYVILGLVVLLLATAVLVPILFKDKIKEKIDAEIAKSVNAEVYFDADKFSLSLFRNFPNASVSLHDFGLVGREEFTGDTLIAVSDFTLVIDIKSVLFGDELHIKAIDLVQPKIQVMVLENGKANYDIMISDTTQMEQVSEEGSEDFKLGIDSWTITDGAIAYVDESLKFMMSMKAVNHSGSGDFGAAIFDMVTQTSLKNLNVVYEDVAYISDKSVDADITMSMNLDKFEFTFKDNHVMLNEFAFGFSGLFGMPEEGFNLDIQFDAKENSFKNLLSLVPGIYTDEYHGLEANGTVGFNGFVKGMYTDSLMPAFQLNMQVKDGSMKYTDLPSSVTNIQLDMLVDNTNGIIDETLVDIKNFHMDMGNNPFNGKVRIEGLDKMKVLADINAKLNLGEINQMFPTEGLEMKGIFAMNLKANGTYDEATSKIPVIEGSMSMADGYFKTSEFPIPIEEMNFLGTMSNTSGKMAETSVDISEYKMKMDGEEFHAKLHFENLDDYTWNLFADGTIDLQTISKIYPIEGMEMSGKIKANIITQGKMSDVDAGRYDKLPTRGIATVTGLKVVSTDLPQGLTIEQSEISLAPEKIVVKSYTGTLGKSDIQLDGYFANYIAYALKDNEILVGELNLRSNKFDVNEWMVEDTTATTVPSDTMPLTVVEIPKTLNFRLKSEMKEVIYTNMVLSDLKGVIRMKDGIMSMEGVTFNSLGGQFGLSGLYDTQDLKHPKFDFEMDIKNLAFNKAYETFNTVKTLAPIAERIEGTFDSKFKLNGEMGQDMMPIYSSLLGGGMLKVAQASLTESKVISGVNSLTKMGTKSDAVSLKDVLVQAEVKEGRLHVKPFDLNIGGNKTNISGSNGIDGSLNYILKMDMDAGAAGSMLNSAISSVSGNAASGSKVKVNFKVGGNYADPKVSLAGSEAGESTGSVAKDAVKGAVDEQKDKAKEELDKQKAEAEKKAKEEAAKAKAEADRKAKEEAEKLKKKAKDKLKDAIGG</sequence>
<reference evidence="3" key="1">
    <citation type="submission" date="2023-06" db="EMBL/GenBank/DDBJ databases">
        <title>Cytophagales bacterium Strain LB-30, isolated from soil.</title>
        <authorList>
            <person name="Liu B."/>
        </authorList>
    </citation>
    <scope>NUCLEOTIDE SEQUENCE</scope>
    <source>
        <strain evidence="3">LB-30</strain>
    </source>
</reference>
<feature type="region of interest" description="Disordered" evidence="1">
    <location>
        <begin position="909"/>
        <end position="988"/>
    </location>
</feature>
<comment type="caution">
    <text evidence="3">The sequence shown here is derived from an EMBL/GenBank/DDBJ whole genome shotgun (WGS) entry which is preliminary data.</text>
</comment>
<name>A0ABT8F5Q7_9BACT</name>
<dbReference type="PANTHER" id="PTHR30441:SF8">
    <property type="entry name" value="DUF748 DOMAIN-CONTAINING PROTEIN"/>
    <property type="match status" value="1"/>
</dbReference>
<evidence type="ECO:0000313" key="3">
    <source>
        <dbReference type="EMBL" id="MDN4165579.1"/>
    </source>
</evidence>
<dbReference type="PANTHER" id="PTHR30441">
    <property type="entry name" value="DUF748 DOMAIN-CONTAINING PROTEIN"/>
    <property type="match status" value="1"/>
</dbReference>